<evidence type="ECO:0000313" key="5">
    <source>
        <dbReference type="EMBL" id="WRO07571.1"/>
    </source>
</evidence>
<keyword evidence="1" id="KW-0067">ATP-binding</keyword>
<feature type="binding site" evidence="3">
    <location>
        <begin position="256"/>
        <end position="257"/>
    </location>
    <ligand>
        <name>ATP</name>
        <dbReference type="ChEBI" id="CHEBI:30616"/>
    </ligand>
</feature>
<dbReference type="PANTHER" id="PTHR13504">
    <property type="entry name" value="FIDO DOMAIN-CONTAINING PROTEIN DDB_G0283145"/>
    <property type="match status" value="1"/>
</dbReference>
<feature type="binding site" evidence="1">
    <location>
        <position position="82"/>
    </location>
    <ligand>
        <name>ATP</name>
        <dbReference type="ChEBI" id="CHEBI:30616"/>
    </ligand>
</feature>
<dbReference type="EMBL" id="CP141531">
    <property type="protein sequence ID" value="WRO07571.1"/>
    <property type="molecule type" value="Genomic_DNA"/>
</dbReference>
<dbReference type="InterPro" id="IPR003812">
    <property type="entry name" value="Fido"/>
</dbReference>
<evidence type="ECO:0000256" key="2">
    <source>
        <dbReference type="PIRSR" id="PIRSR640198-1"/>
    </source>
</evidence>
<dbReference type="AlphaFoldDB" id="A0AB38ZAE4"/>
<keyword evidence="1" id="KW-0547">Nucleotide-binding</keyword>
<dbReference type="Pfam" id="PF02661">
    <property type="entry name" value="Fic"/>
    <property type="match status" value="1"/>
</dbReference>
<name>A0AB38ZAE4_9CHLR</name>
<reference evidence="5" key="1">
    <citation type="submission" date="2023-12" db="EMBL/GenBank/DDBJ databases">
        <title>Isolation of organohalide respiring bacteria Dehalococcoides mccartyi strain GPTCE1 in groundwater collected near a chemical plant in Suzhou, China.</title>
        <authorList>
            <person name="Liu G."/>
        </authorList>
    </citation>
    <scope>NUCLEOTIDE SEQUENCE</scope>
    <source>
        <strain evidence="5">GPTCE1</strain>
    </source>
</reference>
<feature type="domain" description="Fido" evidence="4">
    <location>
        <begin position="127"/>
        <end position="278"/>
    </location>
</feature>
<evidence type="ECO:0000259" key="4">
    <source>
        <dbReference type="PROSITE" id="PS51459"/>
    </source>
</evidence>
<evidence type="ECO:0000256" key="3">
    <source>
        <dbReference type="PIRSR" id="PIRSR640198-2"/>
    </source>
</evidence>
<dbReference type="Proteomes" id="UP001327986">
    <property type="component" value="Chromosome"/>
</dbReference>
<evidence type="ECO:0000256" key="1">
    <source>
        <dbReference type="PIRSR" id="PIRSR038925-1"/>
    </source>
</evidence>
<organism evidence="5 6">
    <name type="scientific">Dehalococcoides mccartyi</name>
    <dbReference type="NCBI Taxonomy" id="61435"/>
    <lineage>
        <taxon>Bacteria</taxon>
        <taxon>Bacillati</taxon>
        <taxon>Chloroflexota</taxon>
        <taxon>Dehalococcoidia</taxon>
        <taxon>Dehalococcoidales</taxon>
        <taxon>Dehalococcoidaceae</taxon>
        <taxon>Dehalococcoides</taxon>
    </lineage>
</organism>
<dbReference type="SUPFAM" id="SSF140931">
    <property type="entry name" value="Fic-like"/>
    <property type="match status" value="1"/>
</dbReference>
<dbReference type="PROSITE" id="PS51459">
    <property type="entry name" value="FIDO"/>
    <property type="match status" value="1"/>
</dbReference>
<dbReference type="PANTHER" id="PTHR13504:SF38">
    <property type="entry name" value="FIDO DOMAIN-CONTAINING PROTEIN"/>
    <property type="match status" value="1"/>
</dbReference>
<dbReference type="InterPro" id="IPR036597">
    <property type="entry name" value="Fido-like_dom_sf"/>
</dbReference>
<dbReference type="Pfam" id="PF11972">
    <property type="entry name" value="HTH_13"/>
    <property type="match status" value="1"/>
</dbReference>
<feature type="active site" evidence="2">
    <location>
        <position position="214"/>
    </location>
</feature>
<accession>A0AB38ZAE4</accession>
<dbReference type="InterPro" id="IPR021068">
    <property type="entry name" value="HTH_DNA-bd"/>
</dbReference>
<dbReference type="GO" id="GO:0005524">
    <property type="term" value="F:ATP binding"/>
    <property type="evidence" value="ECO:0007669"/>
    <property type="project" value="UniProtKB-KW"/>
</dbReference>
<dbReference type="InterPro" id="IPR026287">
    <property type="entry name" value="SoFic-like"/>
</dbReference>
<dbReference type="PIRSF" id="PIRSF038925">
    <property type="entry name" value="AMP-prot_trans"/>
    <property type="match status" value="1"/>
</dbReference>
<dbReference type="InterPro" id="IPR040198">
    <property type="entry name" value="Fido_containing"/>
</dbReference>
<feature type="binding site" evidence="1">
    <location>
        <begin position="219"/>
        <end position="225"/>
    </location>
    <ligand>
        <name>ATP</name>
        <dbReference type="ChEBI" id="CHEBI:30616"/>
    </ligand>
</feature>
<sequence length="389" mass="43710">MDTALFKKSPSGRLVKASGGYWAFVPNNLPPRLEWDDALVSLMSNADIALGTLSGLGETLPNPHLLIYPFIRREAVLSSRIEGTQSSLSDLLLFEATEIEKRGDVREVQNYVRAMENGLKRLSELPLSLRFIREMHGILMEGVRGEHATPGEFRQSQNWIGSSGASLNEATFVPPPVPDMQECLNQLEKFLHAGNKLPPLVEAALVHYQFETIHPFLDGNGRIGRLLVTMLLCQRNVLSKPLLYLSAFFEQHRQDYYDLLMKVSSTGAWRQWIEFFLKAVIEQSGDAVSRSRRLQELHRDYTQLAREKRLPPTALQLVELVLMKPVLSTNTAQEFLKITYPGAQKAIKALQEAGILTEITGRKRDKAYAANAVLKALDGETSPEEKSTR</sequence>
<dbReference type="Gene3D" id="1.10.3290.10">
    <property type="entry name" value="Fido-like domain"/>
    <property type="match status" value="1"/>
</dbReference>
<gene>
    <name evidence="5" type="ORF">VLL09_01375</name>
</gene>
<dbReference type="RefSeq" id="WP_279115705.1">
    <property type="nucleotide sequence ID" value="NZ_CP141531.1"/>
</dbReference>
<dbReference type="InterPro" id="IPR025758">
    <property type="entry name" value="Fic/DOC_N"/>
</dbReference>
<feature type="binding site" evidence="1">
    <location>
        <position position="256"/>
    </location>
    <ligand>
        <name>ATP</name>
        <dbReference type="ChEBI" id="CHEBI:30616"/>
    </ligand>
</feature>
<evidence type="ECO:0000313" key="6">
    <source>
        <dbReference type="Proteomes" id="UP001327986"/>
    </source>
</evidence>
<feature type="binding site" evidence="1">
    <location>
        <position position="214"/>
    </location>
    <ligand>
        <name>ATP</name>
        <dbReference type="ChEBI" id="CHEBI:30616"/>
    </ligand>
</feature>
<proteinExistence type="predicted"/>
<feature type="binding site" evidence="3">
    <location>
        <begin position="218"/>
        <end position="225"/>
    </location>
    <ligand>
        <name>ATP</name>
        <dbReference type="ChEBI" id="CHEBI:30616"/>
    </ligand>
</feature>
<protein>
    <submittedName>
        <fullName evidence="5">Fic family protein</fullName>
    </submittedName>
</protein>
<dbReference type="Pfam" id="PF13784">
    <property type="entry name" value="Fic_N"/>
    <property type="match status" value="1"/>
</dbReference>